<dbReference type="RefSeq" id="WP_066421689.1">
    <property type="nucleotide sequence ID" value="NZ_CP018866.1"/>
</dbReference>
<reference evidence="1 2" key="1">
    <citation type="submission" date="2016-12" db="EMBL/GenBank/DDBJ databases">
        <title>The whole genome sequencing and assembly of Bacillus cohnii DSM 6307T strain.</title>
        <authorList>
            <person name="Lee Y.-J."/>
            <person name="Yi H."/>
            <person name="Bahn Y.-S."/>
            <person name="Kim J.F."/>
            <person name="Lee D.-W."/>
        </authorList>
    </citation>
    <scope>NUCLEOTIDE SEQUENCE [LARGE SCALE GENOMIC DNA]</scope>
    <source>
        <strain evidence="1 2">DSM 6307</strain>
    </source>
</reference>
<evidence type="ECO:0000313" key="2">
    <source>
        <dbReference type="Proteomes" id="UP000215224"/>
    </source>
</evidence>
<dbReference type="STRING" id="1314751.GCA_001591425_04885"/>
<keyword evidence="2" id="KW-1185">Reference proteome</keyword>
<sequence>MFFRKKDKLKKKYDEKLLNMIEANKKTWNTQKAILEKSLDPSEDVICKMKIEEAKYLFLLKEVRVRHNRN</sequence>
<dbReference type="Proteomes" id="UP000215224">
    <property type="component" value="Chromosome"/>
</dbReference>
<dbReference type="EMBL" id="CP018866">
    <property type="protein sequence ID" value="AST93954.1"/>
    <property type="molecule type" value="Genomic_DNA"/>
</dbReference>
<gene>
    <name evidence="1" type="ORF">BC6307_23130</name>
</gene>
<dbReference type="KEGG" id="bcoh:BC6307_23130"/>
<evidence type="ECO:0000313" key="1">
    <source>
        <dbReference type="EMBL" id="AST93954.1"/>
    </source>
</evidence>
<dbReference type="AlphaFoldDB" id="A0A223KX17"/>
<protein>
    <recommendedName>
        <fullName evidence="3">DUF2508 domain-containing protein</fullName>
    </recommendedName>
</protein>
<dbReference type="InterPro" id="IPR019644">
    <property type="entry name" value="DUF2508"/>
</dbReference>
<organism evidence="1 2">
    <name type="scientific">Sutcliffiella cohnii</name>
    <dbReference type="NCBI Taxonomy" id="33932"/>
    <lineage>
        <taxon>Bacteria</taxon>
        <taxon>Bacillati</taxon>
        <taxon>Bacillota</taxon>
        <taxon>Bacilli</taxon>
        <taxon>Bacillales</taxon>
        <taxon>Bacillaceae</taxon>
        <taxon>Sutcliffiella</taxon>
    </lineage>
</organism>
<evidence type="ECO:0008006" key="3">
    <source>
        <dbReference type="Google" id="ProtNLM"/>
    </source>
</evidence>
<accession>A0A223KX17</accession>
<proteinExistence type="predicted"/>
<dbReference type="Pfam" id="PF10704">
    <property type="entry name" value="DUF2508"/>
    <property type="match status" value="1"/>
</dbReference>
<name>A0A223KX17_9BACI</name>